<proteinExistence type="predicted"/>
<name>A0A0A2EW55_PORCN</name>
<keyword evidence="2" id="KW-1185">Reference proteome</keyword>
<dbReference type="AlphaFoldDB" id="A0A0A2EW55"/>
<dbReference type="Proteomes" id="UP000030125">
    <property type="component" value="Unassembled WGS sequence"/>
</dbReference>
<sequence>MPGLDPTIAFIADDSGEFRIPIDMLPFRVAPAFGAPFVKINGETKRAARNTYVPNRLRSKMQTHRIFYVMGGNYLQGQALPQILRSPDVPWETIPEHLQDKTRPRFGNYAIGYRISNPNNPTSYVLDSQGRKISVYFNVDQEYGFYTIQRPVVDSDLVLDKSNLWNGERNYYVLDFDMGKHLGTITKSIILEIPPVQNLPRIKKLTLHKKKVFPDGTAGFERVTGELDTSTIKPEALFPQSKRSIKVTPSRTTILYPPFTVEEANEKTIFFVEARINGNTYADSSERHPTLGNPTFELKEVKLNSRLLVTFLWYHSGQTGPLSWNGLDNIHRELVEDPANSGQYILKLNPDYNGKVSPVEVTYSEN</sequence>
<gene>
    <name evidence="1" type="ORF">HQ35_03470</name>
</gene>
<reference evidence="1 2" key="1">
    <citation type="submission" date="2014-08" db="EMBL/GenBank/DDBJ databases">
        <title>Porphyromonas cangingivalis strain:COT-109_OH1386 Genome sequencing.</title>
        <authorList>
            <person name="Wallis C."/>
            <person name="Deusch O."/>
            <person name="O'Flynn C."/>
            <person name="Davis I."/>
            <person name="Jospin G."/>
            <person name="Darling A.E."/>
            <person name="Coil D.A."/>
            <person name="Alexiev A."/>
            <person name="Horsfall A."/>
            <person name="Kirkwood N."/>
            <person name="Harris S."/>
            <person name="Eisen J.A."/>
        </authorList>
    </citation>
    <scope>NUCLEOTIDE SEQUENCE [LARGE SCALE GENOMIC DNA]</scope>
    <source>
        <strain evidence="2">COT-109 OH1386</strain>
    </source>
</reference>
<comment type="caution">
    <text evidence="1">The sequence shown here is derived from an EMBL/GenBank/DDBJ whole genome shotgun (WGS) entry which is preliminary data.</text>
</comment>
<evidence type="ECO:0000313" key="2">
    <source>
        <dbReference type="Proteomes" id="UP000030125"/>
    </source>
</evidence>
<evidence type="ECO:0000313" key="1">
    <source>
        <dbReference type="EMBL" id="KGN81897.1"/>
    </source>
</evidence>
<accession>A0A0A2EW55</accession>
<protein>
    <submittedName>
        <fullName evidence="1">Uncharacterized protein</fullName>
    </submittedName>
</protein>
<dbReference type="EMBL" id="JQJD01000019">
    <property type="protein sequence ID" value="KGN81897.1"/>
    <property type="molecule type" value="Genomic_DNA"/>
</dbReference>
<organism evidence="1 2">
    <name type="scientific">Porphyromonas cangingivalis</name>
    <dbReference type="NCBI Taxonomy" id="36874"/>
    <lineage>
        <taxon>Bacteria</taxon>
        <taxon>Pseudomonadati</taxon>
        <taxon>Bacteroidota</taxon>
        <taxon>Bacteroidia</taxon>
        <taxon>Bacteroidales</taxon>
        <taxon>Porphyromonadaceae</taxon>
        <taxon>Porphyromonas</taxon>
    </lineage>
</organism>